<dbReference type="Pfam" id="PF00675">
    <property type="entry name" value="Peptidase_M16"/>
    <property type="match status" value="1"/>
</dbReference>
<feature type="region of interest" description="Disordered" evidence="1">
    <location>
        <begin position="343"/>
        <end position="385"/>
    </location>
</feature>
<dbReference type="PANTHER" id="PTHR43016">
    <property type="entry name" value="PRESEQUENCE PROTEASE"/>
    <property type="match status" value="1"/>
</dbReference>
<dbReference type="Pfam" id="PF05193">
    <property type="entry name" value="Peptidase_M16_C"/>
    <property type="match status" value="2"/>
</dbReference>
<feature type="domain" description="Peptidase M16 C-terminal" evidence="3">
    <location>
        <begin position="188"/>
        <end position="334"/>
    </location>
</feature>
<dbReference type="OrthoDB" id="4953at2759"/>
<dbReference type="InterPro" id="IPR011249">
    <property type="entry name" value="Metalloenz_LuxS/M16"/>
</dbReference>
<dbReference type="FunFam" id="3.30.830.10:FF:000015">
    <property type="entry name" value="Putative zinc metalloprotease"/>
    <property type="match status" value="1"/>
</dbReference>
<protein>
    <submittedName>
        <fullName evidence="4">Uncharacterized protein</fullName>
    </submittedName>
</protein>
<comment type="caution">
    <text evidence="4">The sequence shown here is derived from an EMBL/GenBank/DDBJ whole genome shotgun (WGS) entry which is preliminary data.</text>
</comment>
<sequence>MFELESKVTTPFHGPVSVYKHSQTGLRVVFATLPGPLVSAQIVVATGAANDAGLAHTLEHLVFCGSKEHPRRGFLDTLATRSLSTGSNAYTADDHTSYSIVTAGAEGLARVLPVLLDHVLHPTLSDDQFMMEVYHVDGHGSEQGVVFCEMGGREHTEADLIDLRVRQALFPGTAYAFECGGKTAAIRNLTNSDIKNYHSRFYYPDNMTILICGTTEPTLIFKALESVDLSTPIPSKPDTPIEFTTAMDFTPSSFADTITFPSQDESQGSMVFAWHGPLSSDFRKIVALDIVLRFLQDSSASPLYQTFVETDEPWAAEVDYDIKTYLQTAIVIYFSGVKCEDEDKAGETDDNMDVQSDDGDHEWDDEDDEDGDDDDEEDDDEDDNMVAVEPAVFKAKLMTLLESYTNPSSISREDLVRTIERYTRKIKEAFEEDPHEVVANYVMPDITRFHLSNSLQGCGTENALQDPVMTLTRGSVFRIIDDLLNGPIEFWCDLIKTWFLDQPVFQLTAKPSRALAADLAAQEAQALAQRKETLGKEGLEKMGRLAANAFEANKVNLPDSVLATFPSIPNPATLPKLTCKMTIHDVSSSTEKRRRPFTQAQIVTTETLFTHIRLAFNISTIPSKLRPYLVLFQELLFQSPVALPSTKKEIDYRSVIKKTTETFVSHESAIGFGNDMWSCTWLAEMYMISVTADPSLFPNAMDWILHVLLYTRFTKERVLSAIQKLSSDLCDVKRDGGCLVAAVSNRLTGARKKGHASGDCENLLGMSIFTQEGFLKALGRKCKTGGVKGVKSVIESLEALRNAVVMGAKVVEPGFVQIGVPISGTEGGEALLGQFLTKWDKEISSFCGVNKVRPQSAGKGEVGTAFPLPRVPFDVSLLDTAKFGNGVVVPVEGVTASYMSIVVPCDVLKTKDYYAVALLAELLSRAEGPLYTSIRGKGYAYDASVTLAAWSSHLTFDLSESSDPGRAVLEFYNILHSLNTEIGFSEIASTFNIETARASVMYRVVTEKSTGGGCIGSTLRRCLRGFVTEEQENEFQRSLLDVTAADLKRVYVQYYRQFFEPTQRLAVLITKTQKGDAVDLMCKNFMESPVGIELKHVKKLSEFNL</sequence>
<evidence type="ECO:0000313" key="5">
    <source>
        <dbReference type="Proteomes" id="UP000193642"/>
    </source>
</evidence>
<feature type="domain" description="Peptidase M16 C-terminal" evidence="3">
    <location>
        <begin position="879"/>
        <end position="947"/>
    </location>
</feature>
<dbReference type="PANTHER" id="PTHR43016:SF6">
    <property type="entry name" value="PEPTIDASE M16 N-TERMINAL DOMAIN-CONTAINING PROTEIN"/>
    <property type="match status" value="1"/>
</dbReference>
<dbReference type="InterPro" id="IPR011765">
    <property type="entry name" value="Pept_M16_N"/>
</dbReference>
<evidence type="ECO:0000259" key="3">
    <source>
        <dbReference type="Pfam" id="PF05193"/>
    </source>
</evidence>
<feature type="domain" description="Peptidase M16 N-terminal" evidence="2">
    <location>
        <begin position="34"/>
        <end position="134"/>
    </location>
</feature>
<dbReference type="GO" id="GO:0046872">
    <property type="term" value="F:metal ion binding"/>
    <property type="evidence" value="ECO:0007669"/>
    <property type="project" value="InterPro"/>
</dbReference>
<proteinExistence type="predicted"/>
<gene>
    <name evidence="4" type="ORF">BCR33DRAFT_698011</name>
</gene>
<dbReference type="EMBL" id="MCGO01000024">
    <property type="protein sequence ID" value="ORY43851.1"/>
    <property type="molecule type" value="Genomic_DNA"/>
</dbReference>
<feature type="compositionally biased region" description="Acidic residues" evidence="1">
    <location>
        <begin position="348"/>
        <end position="384"/>
    </location>
</feature>
<dbReference type="SUPFAM" id="SSF63411">
    <property type="entry name" value="LuxS/MPP-like metallohydrolase"/>
    <property type="match status" value="5"/>
</dbReference>
<keyword evidence="5" id="KW-1185">Reference proteome</keyword>
<dbReference type="STRING" id="329046.A0A1Y2C9Z5"/>
<evidence type="ECO:0000259" key="2">
    <source>
        <dbReference type="Pfam" id="PF00675"/>
    </source>
</evidence>
<evidence type="ECO:0000313" key="4">
    <source>
        <dbReference type="EMBL" id="ORY43851.1"/>
    </source>
</evidence>
<reference evidence="4 5" key="1">
    <citation type="submission" date="2016-07" db="EMBL/GenBank/DDBJ databases">
        <title>Pervasive Adenine N6-methylation of Active Genes in Fungi.</title>
        <authorList>
            <consortium name="DOE Joint Genome Institute"/>
            <person name="Mondo S.J."/>
            <person name="Dannebaum R.O."/>
            <person name="Kuo R.C."/>
            <person name="Labutti K."/>
            <person name="Haridas S."/>
            <person name="Kuo A."/>
            <person name="Salamov A."/>
            <person name="Ahrendt S.R."/>
            <person name="Lipzen A."/>
            <person name="Sullivan W."/>
            <person name="Andreopoulos W.B."/>
            <person name="Clum A."/>
            <person name="Lindquist E."/>
            <person name="Daum C."/>
            <person name="Ramamoorthy G.K."/>
            <person name="Gryganskyi A."/>
            <person name="Culley D."/>
            <person name="Magnuson J.K."/>
            <person name="James T.Y."/>
            <person name="O'Malley M.A."/>
            <person name="Stajich J.E."/>
            <person name="Spatafora J.W."/>
            <person name="Visel A."/>
            <person name="Grigoriev I.V."/>
        </authorList>
    </citation>
    <scope>NUCLEOTIDE SEQUENCE [LARGE SCALE GENOMIC DNA]</scope>
    <source>
        <strain evidence="4 5">JEL800</strain>
    </source>
</reference>
<dbReference type="AlphaFoldDB" id="A0A1Y2C9Z5"/>
<dbReference type="Gene3D" id="3.30.830.10">
    <property type="entry name" value="Metalloenzyme, LuxS/M16 peptidase-like"/>
    <property type="match status" value="4"/>
</dbReference>
<dbReference type="InterPro" id="IPR007863">
    <property type="entry name" value="Peptidase_M16_C"/>
</dbReference>
<accession>A0A1Y2C9Z5</accession>
<name>A0A1Y2C9Z5_9FUNG</name>
<organism evidence="4 5">
    <name type="scientific">Rhizoclosmatium globosum</name>
    <dbReference type="NCBI Taxonomy" id="329046"/>
    <lineage>
        <taxon>Eukaryota</taxon>
        <taxon>Fungi</taxon>
        <taxon>Fungi incertae sedis</taxon>
        <taxon>Chytridiomycota</taxon>
        <taxon>Chytridiomycota incertae sedis</taxon>
        <taxon>Chytridiomycetes</taxon>
        <taxon>Chytridiales</taxon>
        <taxon>Chytriomycetaceae</taxon>
        <taxon>Rhizoclosmatium</taxon>
    </lineage>
</organism>
<dbReference type="Proteomes" id="UP000193642">
    <property type="component" value="Unassembled WGS sequence"/>
</dbReference>
<evidence type="ECO:0000256" key="1">
    <source>
        <dbReference type="SAM" id="MobiDB-lite"/>
    </source>
</evidence>